<evidence type="ECO:0000313" key="1">
    <source>
        <dbReference type="EMBL" id="GBO42706.1"/>
    </source>
</evidence>
<keyword evidence="2" id="KW-1185">Reference proteome</keyword>
<name>A0A4Y2X0T7_ARAVE</name>
<reference evidence="1 2" key="1">
    <citation type="journal article" date="2019" name="Sci. Rep.">
        <title>Orb-weaving spider Araneus ventricosus genome elucidates the spidroin gene catalogue.</title>
        <authorList>
            <person name="Kono N."/>
            <person name="Nakamura H."/>
            <person name="Ohtoshi R."/>
            <person name="Moran D.A.P."/>
            <person name="Shinohara A."/>
            <person name="Yoshida Y."/>
            <person name="Fujiwara M."/>
            <person name="Mori M."/>
            <person name="Tomita M."/>
            <person name="Arakawa K."/>
        </authorList>
    </citation>
    <scope>NUCLEOTIDE SEQUENCE [LARGE SCALE GENOMIC DNA]</scope>
</reference>
<accession>A0A4Y2X0T7</accession>
<protein>
    <submittedName>
        <fullName evidence="1">Uncharacterized protein</fullName>
    </submittedName>
</protein>
<dbReference type="Proteomes" id="UP000499080">
    <property type="component" value="Unassembled WGS sequence"/>
</dbReference>
<gene>
    <name evidence="1" type="ORF">AVEN_202992_1</name>
</gene>
<dbReference type="EMBL" id="BGPR01068932">
    <property type="protein sequence ID" value="GBO42706.1"/>
    <property type="molecule type" value="Genomic_DNA"/>
</dbReference>
<dbReference type="AlphaFoldDB" id="A0A4Y2X0T7"/>
<evidence type="ECO:0000313" key="2">
    <source>
        <dbReference type="Proteomes" id="UP000499080"/>
    </source>
</evidence>
<comment type="caution">
    <text evidence="1">The sequence shown here is derived from an EMBL/GenBank/DDBJ whole genome shotgun (WGS) entry which is preliminary data.</text>
</comment>
<organism evidence="1 2">
    <name type="scientific">Araneus ventricosus</name>
    <name type="common">Orbweaver spider</name>
    <name type="synonym">Epeira ventricosa</name>
    <dbReference type="NCBI Taxonomy" id="182803"/>
    <lineage>
        <taxon>Eukaryota</taxon>
        <taxon>Metazoa</taxon>
        <taxon>Ecdysozoa</taxon>
        <taxon>Arthropoda</taxon>
        <taxon>Chelicerata</taxon>
        <taxon>Arachnida</taxon>
        <taxon>Araneae</taxon>
        <taxon>Araneomorphae</taxon>
        <taxon>Entelegynae</taxon>
        <taxon>Araneoidea</taxon>
        <taxon>Araneidae</taxon>
        <taxon>Araneus</taxon>
    </lineage>
</organism>
<sequence>MSHQAVSTTNNLTLSIRERPKRVFRQKTMAARNFRISLRNFLPLSLSVIDFSSAARTFFVRVVRPDGMGEKQCFLRIRTVQAVLVAFEEGKGISHIFERGTKTFPYFEVPLFHWSQESESQLV</sequence>
<proteinExistence type="predicted"/>